<accession>A0A3S3RVH7</accession>
<dbReference type="CDD" id="cd00326">
    <property type="entry name" value="alpha_CA"/>
    <property type="match status" value="1"/>
</dbReference>
<dbReference type="PANTHER" id="PTHR18952:SF265">
    <property type="entry name" value="CARBONIC ANHYDRASE"/>
    <property type="match status" value="1"/>
</dbReference>
<dbReference type="InterPro" id="IPR036398">
    <property type="entry name" value="CA_dom_sf"/>
</dbReference>
<keyword evidence="11" id="KW-1185">Reference proteome</keyword>
<comment type="similarity">
    <text evidence="1">Belongs to the alpha-carbonic anhydrase family.</text>
</comment>
<dbReference type="EC" id="4.2.1.1" evidence="2"/>
<dbReference type="SUPFAM" id="SSF51069">
    <property type="entry name" value="Carbonic anhydrase"/>
    <property type="match status" value="1"/>
</dbReference>
<evidence type="ECO:0000256" key="2">
    <source>
        <dbReference type="ARBA" id="ARBA00012925"/>
    </source>
</evidence>
<keyword evidence="5" id="KW-0456">Lyase</keyword>
<dbReference type="GO" id="GO:0004089">
    <property type="term" value="F:carbonate dehydratase activity"/>
    <property type="evidence" value="ECO:0007669"/>
    <property type="project" value="UniProtKB-EC"/>
</dbReference>
<evidence type="ECO:0000256" key="1">
    <source>
        <dbReference type="ARBA" id="ARBA00010718"/>
    </source>
</evidence>
<dbReference type="EMBL" id="NCKU01003988">
    <property type="protein sequence ID" value="RWS06614.1"/>
    <property type="molecule type" value="Genomic_DNA"/>
</dbReference>
<dbReference type="STRING" id="1965070.A0A3S3RVH7"/>
<dbReference type="EMBL" id="NCKU01004431">
    <property type="protein sequence ID" value="RWS05946.1"/>
    <property type="molecule type" value="Genomic_DNA"/>
</dbReference>
<organism evidence="10 11">
    <name type="scientific">Dinothrombium tinctorium</name>
    <dbReference type="NCBI Taxonomy" id="1965070"/>
    <lineage>
        <taxon>Eukaryota</taxon>
        <taxon>Metazoa</taxon>
        <taxon>Ecdysozoa</taxon>
        <taxon>Arthropoda</taxon>
        <taxon>Chelicerata</taxon>
        <taxon>Arachnida</taxon>
        <taxon>Acari</taxon>
        <taxon>Acariformes</taxon>
        <taxon>Trombidiformes</taxon>
        <taxon>Prostigmata</taxon>
        <taxon>Anystina</taxon>
        <taxon>Parasitengona</taxon>
        <taxon>Trombidioidea</taxon>
        <taxon>Trombidiidae</taxon>
        <taxon>Dinothrombium</taxon>
    </lineage>
</organism>
<dbReference type="PROSITE" id="PS51144">
    <property type="entry name" value="ALPHA_CA_2"/>
    <property type="match status" value="1"/>
</dbReference>
<dbReference type="PANTHER" id="PTHR18952">
    <property type="entry name" value="CARBONIC ANHYDRASE"/>
    <property type="match status" value="1"/>
</dbReference>
<name>A0A3S3RVH7_9ACAR</name>
<dbReference type="OrthoDB" id="429145at2759"/>
<evidence type="ECO:0000313" key="9">
    <source>
        <dbReference type="EMBL" id="RWS06614.1"/>
    </source>
</evidence>
<dbReference type="InterPro" id="IPR001148">
    <property type="entry name" value="CA_dom"/>
</dbReference>
<proteinExistence type="inferred from homology"/>
<comment type="catalytic activity">
    <reaction evidence="6">
        <text>hydrogencarbonate + H(+) = CO2 + H2O</text>
        <dbReference type="Rhea" id="RHEA:10748"/>
        <dbReference type="ChEBI" id="CHEBI:15377"/>
        <dbReference type="ChEBI" id="CHEBI:15378"/>
        <dbReference type="ChEBI" id="CHEBI:16526"/>
        <dbReference type="ChEBI" id="CHEBI:17544"/>
        <dbReference type="EC" id="4.2.1.1"/>
    </reaction>
</comment>
<dbReference type="Pfam" id="PF00194">
    <property type="entry name" value="Carb_anhydrase"/>
    <property type="match status" value="2"/>
</dbReference>
<reference evidence="10" key="2">
    <citation type="submission" date="2018-11" db="EMBL/GenBank/DDBJ databases">
        <title>Trombidioid mite genomics.</title>
        <authorList>
            <person name="Dong X."/>
        </authorList>
    </citation>
    <scope>NUCLEOTIDE SEQUENCE</scope>
    <source>
        <strain evidence="10">UoL-WK</strain>
    </source>
</reference>
<protein>
    <recommendedName>
        <fullName evidence="2">carbonic anhydrase</fullName>
        <ecNumber evidence="2">4.2.1.1</ecNumber>
    </recommendedName>
</protein>
<evidence type="ECO:0000313" key="11">
    <source>
        <dbReference type="Proteomes" id="UP000285301"/>
    </source>
</evidence>
<evidence type="ECO:0000256" key="4">
    <source>
        <dbReference type="ARBA" id="ARBA00022833"/>
    </source>
</evidence>
<evidence type="ECO:0000256" key="3">
    <source>
        <dbReference type="ARBA" id="ARBA00022723"/>
    </source>
</evidence>
<dbReference type="SMART" id="SM01057">
    <property type="entry name" value="Carb_anhydrase"/>
    <property type="match status" value="1"/>
</dbReference>
<dbReference type="InterPro" id="IPR023561">
    <property type="entry name" value="Carbonic_anhydrase_a-class"/>
</dbReference>
<dbReference type="Proteomes" id="UP000285301">
    <property type="component" value="Unassembled WGS sequence"/>
</dbReference>
<keyword evidence="3" id="KW-0479">Metal-binding</keyword>
<evidence type="ECO:0000313" key="8">
    <source>
        <dbReference type="EMBL" id="RWS05946.1"/>
    </source>
</evidence>
<comment type="caution">
    <text evidence="10">The sequence shown here is derived from an EMBL/GenBank/DDBJ whole genome shotgun (WGS) entry which is preliminary data.</text>
</comment>
<keyword evidence="4" id="KW-0862">Zinc</keyword>
<sequence>MLNHIFIDESTWGGLCNTGRRQSPVDILTRGEEVQTIRSFSLNLTNFKTPESKPTIKNNGHSGFQIDLDRTPRYVTLTSSVDSNSAKYKLQQLHFHWNSKLHTGSEHFINGASSDMEAHFVTYNTKYPSFAVAANQPDGLLVIGVLYRIHAIPLTKLRAMTLVGNMTRNVISKDSTYTSSEPLYLTGLLPDLSRYSLSKPFNPSLLHDIIAHGMSFQSLNSPDFAVLPGSLTTPPCSENVIWVVFLDPLPITLQQKLPFLDVRTEYNNKEVPMENNRAPQPLYDRTITLAKSYYFYLD</sequence>
<evidence type="ECO:0000256" key="5">
    <source>
        <dbReference type="ARBA" id="ARBA00023239"/>
    </source>
</evidence>
<dbReference type="GO" id="GO:0008270">
    <property type="term" value="F:zinc ion binding"/>
    <property type="evidence" value="ECO:0007669"/>
    <property type="project" value="InterPro"/>
</dbReference>
<feature type="domain" description="Alpha-carbonic anhydrase" evidence="7">
    <location>
        <begin position="1"/>
        <end position="291"/>
    </location>
</feature>
<gene>
    <name evidence="8" type="ORF">B4U79_02745</name>
    <name evidence="9" type="ORF">B4U79_02937</name>
    <name evidence="10" type="ORF">B4U79_07051</name>
</gene>
<evidence type="ECO:0000259" key="7">
    <source>
        <dbReference type="PROSITE" id="PS51144"/>
    </source>
</evidence>
<dbReference type="EMBL" id="NCKU01003978">
    <property type="protein sequence ID" value="RWS06637.1"/>
    <property type="molecule type" value="Genomic_DNA"/>
</dbReference>
<dbReference type="AlphaFoldDB" id="A0A3S3RVH7"/>
<evidence type="ECO:0000313" key="10">
    <source>
        <dbReference type="EMBL" id="RWS06637.1"/>
    </source>
</evidence>
<dbReference type="Gene3D" id="3.10.200.10">
    <property type="entry name" value="Alpha carbonic anhydrase"/>
    <property type="match status" value="1"/>
</dbReference>
<evidence type="ECO:0000256" key="6">
    <source>
        <dbReference type="ARBA" id="ARBA00048348"/>
    </source>
</evidence>
<reference evidence="10 11" key="1">
    <citation type="journal article" date="2018" name="Gigascience">
        <title>Genomes of trombidid mites reveal novel predicted allergens and laterally-transferred genes associated with secondary metabolism.</title>
        <authorList>
            <person name="Dong X."/>
            <person name="Chaisiri K."/>
            <person name="Xia D."/>
            <person name="Armstrong S.D."/>
            <person name="Fang Y."/>
            <person name="Donnelly M.J."/>
            <person name="Kadowaki T."/>
            <person name="McGarry J.W."/>
            <person name="Darby A.C."/>
            <person name="Makepeace B.L."/>
        </authorList>
    </citation>
    <scope>NUCLEOTIDE SEQUENCE [LARGE SCALE GENOMIC DNA]</scope>
    <source>
        <strain evidence="10">UoL-WK</strain>
    </source>
</reference>